<dbReference type="Proteomes" id="UP000182882">
    <property type="component" value="Unassembled WGS sequence"/>
</dbReference>
<dbReference type="Pfam" id="PF24390">
    <property type="entry name" value="PRTase-CE"/>
    <property type="match status" value="1"/>
</dbReference>
<dbReference type="InterPro" id="IPR056920">
    <property type="entry name" value="PRTase-CE"/>
</dbReference>
<reference evidence="3" key="1">
    <citation type="submission" date="2016-10" db="EMBL/GenBank/DDBJ databases">
        <authorList>
            <person name="Varghese N."/>
            <person name="Submissions S."/>
        </authorList>
    </citation>
    <scope>NUCLEOTIDE SEQUENCE [LARGE SCALE GENOMIC DNA]</scope>
    <source>
        <strain evidence="3">Nm10</strain>
    </source>
</reference>
<dbReference type="Gene3D" id="3.40.50.2020">
    <property type="match status" value="1"/>
</dbReference>
<organism evidence="2 3">
    <name type="scientific">Nitrosomonas ureae</name>
    <dbReference type="NCBI Taxonomy" id="44577"/>
    <lineage>
        <taxon>Bacteria</taxon>
        <taxon>Pseudomonadati</taxon>
        <taxon>Pseudomonadota</taxon>
        <taxon>Betaproteobacteria</taxon>
        <taxon>Nitrosomonadales</taxon>
        <taxon>Nitrosomonadaceae</taxon>
        <taxon>Nitrosomonas</taxon>
    </lineage>
</organism>
<dbReference type="AlphaFoldDB" id="A0A1H2HNA8"/>
<dbReference type="RefSeq" id="WP_074702261.1">
    <property type="nucleotide sequence ID" value="NZ_FNLN01000056.1"/>
</dbReference>
<feature type="domain" description="PRTase-CE" evidence="1">
    <location>
        <begin position="38"/>
        <end position="303"/>
    </location>
</feature>
<dbReference type="EMBL" id="FNLN01000056">
    <property type="protein sequence ID" value="SDU33219.1"/>
    <property type="molecule type" value="Genomic_DNA"/>
</dbReference>
<keyword evidence="3" id="KW-1185">Reference proteome</keyword>
<evidence type="ECO:0000313" key="2">
    <source>
        <dbReference type="EMBL" id="SDU33219.1"/>
    </source>
</evidence>
<evidence type="ECO:0000259" key="1">
    <source>
        <dbReference type="Pfam" id="PF24390"/>
    </source>
</evidence>
<proteinExistence type="predicted"/>
<sequence length="303" mass="35321">MSFKIPDGWESYHREIKNCFESLIHANVIQGLRLLSLNAWYSNFKTAEEKYLAAHLLDSLVYRTEPMLNSSCKQLVSKILPQVLRKLEYPIYDIEQFTKSLQQENLPIVFTPVKCDTPGKSGETLIRIFKRVNDIHNSKLIHPEAIENLPENIKFVVIIDDMVGTGMQFKNFYTKYKFANHSKGKLLKIIYIPLMAHQKGIEKLKSECPELKLFPIEVLSQQHNFFRSKDTESNIWFKDKVNTVEDVQLFYKELLQKYSINSKNPFGHGQLGLTVFTSFSSPNNSLNIFYTRKHPDWAPLLKR</sequence>
<gene>
    <name evidence="2" type="ORF">SAMN05216406_1568</name>
</gene>
<accession>A0A1H2HNA8</accession>
<name>A0A1H2HNA8_9PROT</name>
<protein>
    <recommendedName>
        <fullName evidence="1">PRTase-CE domain-containing protein</fullName>
    </recommendedName>
</protein>
<dbReference type="InterPro" id="IPR029057">
    <property type="entry name" value="PRTase-like"/>
</dbReference>
<evidence type="ECO:0000313" key="3">
    <source>
        <dbReference type="Proteomes" id="UP000182882"/>
    </source>
</evidence>